<dbReference type="RefSeq" id="WP_100442280.1">
    <property type="nucleotide sequence ID" value="NZ_CBCPIZ010000085.1"/>
</dbReference>
<reference evidence="3 4" key="1">
    <citation type="journal article" date="2017" name="Front. Microbiol.">
        <title>Double-Face Meets the Bacterial World: The Opportunistic Pathogen Stenotrophomonas maltophilia.</title>
        <authorList>
            <person name="Lira F."/>
            <person name="Berg G."/>
            <person name="Martinez J.L."/>
        </authorList>
    </citation>
    <scope>NUCLEOTIDE SEQUENCE [LARGE SCALE GENOMIC DNA]</scope>
    <source>
        <strain evidence="3 4">EA1</strain>
    </source>
</reference>
<evidence type="ECO:0000259" key="2">
    <source>
        <dbReference type="Pfam" id="PF13827"/>
    </source>
</evidence>
<organism evidence="3 4">
    <name type="scientific">Stenotrophomonas maltophilia</name>
    <name type="common">Pseudomonas maltophilia</name>
    <name type="synonym">Xanthomonas maltophilia</name>
    <dbReference type="NCBI Taxonomy" id="40324"/>
    <lineage>
        <taxon>Bacteria</taxon>
        <taxon>Pseudomonadati</taxon>
        <taxon>Pseudomonadota</taxon>
        <taxon>Gammaproteobacteria</taxon>
        <taxon>Lysobacterales</taxon>
        <taxon>Lysobacteraceae</taxon>
        <taxon>Stenotrophomonas</taxon>
        <taxon>Stenotrophomonas maltophilia group</taxon>
    </lineage>
</organism>
<dbReference type="Proteomes" id="UP000230167">
    <property type="component" value="Unassembled WGS sequence"/>
</dbReference>
<proteinExistence type="predicted"/>
<gene>
    <name evidence="3" type="ORF">B9Y64_20790</name>
</gene>
<evidence type="ECO:0000256" key="1">
    <source>
        <dbReference type="SAM" id="SignalP"/>
    </source>
</evidence>
<sequence>MRNWTLLLGLFVLPAVAFAEGNCPPGFYPIGGQGVQGCASIPGAAASVPPSQAPRQAPKGEWEKRWGAIAEGAVSSQGGSKPTGTAVSQRTESLARSVALDACRRAGGGNCRIAISYYNQCVAMADPVGALNPGAITVSWRAETADLAKRNALRECRGDRNQSCEVVYSACSLPEFRAY</sequence>
<accession>A0A2J0U4X0</accession>
<dbReference type="OrthoDB" id="5998174at2"/>
<feature type="signal peptide" evidence="1">
    <location>
        <begin position="1"/>
        <end position="19"/>
    </location>
</feature>
<keyword evidence="1" id="KW-0732">Signal</keyword>
<feature type="chain" id="PRO_5014326901" description="DUF4189 domain-containing protein" evidence="1">
    <location>
        <begin position="20"/>
        <end position="179"/>
    </location>
</feature>
<comment type="caution">
    <text evidence="3">The sequence shown here is derived from an EMBL/GenBank/DDBJ whole genome shotgun (WGS) entry which is preliminary data.</text>
</comment>
<protein>
    <recommendedName>
        <fullName evidence="2">DUF4189 domain-containing protein</fullName>
    </recommendedName>
</protein>
<evidence type="ECO:0000313" key="3">
    <source>
        <dbReference type="EMBL" id="PJL24007.1"/>
    </source>
</evidence>
<dbReference type="Pfam" id="PF13827">
    <property type="entry name" value="DUF4189"/>
    <property type="match status" value="1"/>
</dbReference>
<feature type="domain" description="DUF4189" evidence="2">
    <location>
        <begin position="66"/>
        <end position="171"/>
    </location>
</feature>
<evidence type="ECO:0000313" key="4">
    <source>
        <dbReference type="Proteomes" id="UP000230167"/>
    </source>
</evidence>
<dbReference type="EMBL" id="NEQV01000009">
    <property type="protein sequence ID" value="PJL24007.1"/>
    <property type="molecule type" value="Genomic_DNA"/>
</dbReference>
<name>A0A2J0U4X0_STEMA</name>
<dbReference type="InterPro" id="IPR025240">
    <property type="entry name" value="DUF4189"/>
</dbReference>
<dbReference type="AlphaFoldDB" id="A0A2J0U4X0"/>